<dbReference type="InterPro" id="IPR000182">
    <property type="entry name" value="GNAT_dom"/>
</dbReference>
<dbReference type="Proteomes" id="UP000586918">
    <property type="component" value="Unassembled WGS sequence"/>
</dbReference>
<name>A0A848DES5_9PSEU</name>
<dbReference type="InterPro" id="IPR036291">
    <property type="entry name" value="NAD(P)-bd_dom_sf"/>
</dbReference>
<dbReference type="SUPFAM" id="SSF52210">
    <property type="entry name" value="Succinyl-CoA synthetase domains"/>
    <property type="match status" value="2"/>
</dbReference>
<feature type="domain" description="N-acetyltransferase" evidence="1">
    <location>
        <begin position="32"/>
        <end position="182"/>
    </location>
</feature>
<dbReference type="Pfam" id="PF13607">
    <property type="entry name" value="Succ_CoA_lig"/>
    <property type="match status" value="1"/>
</dbReference>
<dbReference type="Pfam" id="PF13380">
    <property type="entry name" value="CoA_binding_2"/>
    <property type="match status" value="1"/>
</dbReference>
<reference evidence="2 3" key="1">
    <citation type="submission" date="2020-04" db="EMBL/GenBank/DDBJ databases">
        <authorList>
            <person name="Klaysubun C."/>
            <person name="Duangmal K."/>
            <person name="Lipun K."/>
        </authorList>
    </citation>
    <scope>NUCLEOTIDE SEQUENCE [LARGE SCALE GENOMIC DNA]</scope>
    <source>
        <strain evidence="2 3">DSM 45300</strain>
    </source>
</reference>
<dbReference type="GO" id="GO:0005524">
    <property type="term" value="F:ATP binding"/>
    <property type="evidence" value="ECO:0007669"/>
    <property type="project" value="InterPro"/>
</dbReference>
<dbReference type="PANTHER" id="PTHR42793:SF1">
    <property type="entry name" value="PEPTIDYL-LYSINE N-ACETYLTRANSFERASE PATZ"/>
    <property type="match status" value="1"/>
</dbReference>
<dbReference type="PROSITE" id="PS51186">
    <property type="entry name" value="GNAT"/>
    <property type="match status" value="1"/>
</dbReference>
<dbReference type="SMART" id="SM00881">
    <property type="entry name" value="CoA_binding"/>
    <property type="match status" value="1"/>
</dbReference>
<dbReference type="AlphaFoldDB" id="A0A848DES5"/>
<comment type="caution">
    <text evidence="2">The sequence shown here is derived from an EMBL/GenBank/DDBJ whole genome shotgun (WGS) entry which is preliminary data.</text>
</comment>
<accession>A0A848DES5</accession>
<dbReference type="Pfam" id="PF19045">
    <property type="entry name" value="Ligase_CoA_2"/>
    <property type="match status" value="1"/>
</dbReference>
<dbReference type="PANTHER" id="PTHR42793">
    <property type="entry name" value="COA BINDING DOMAIN CONTAINING PROTEIN"/>
    <property type="match status" value="1"/>
</dbReference>
<dbReference type="SUPFAM" id="SSF55729">
    <property type="entry name" value="Acyl-CoA N-acyltransferases (Nat)"/>
    <property type="match status" value="1"/>
</dbReference>
<evidence type="ECO:0000259" key="1">
    <source>
        <dbReference type="PROSITE" id="PS51186"/>
    </source>
</evidence>
<dbReference type="EMBL" id="JAAXKZ010000012">
    <property type="protein sequence ID" value="NMH91086.1"/>
    <property type="molecule type" value="Genomic_DNA"/>
</dbReference>
<dbReference type="GO" id="GO:0016747">
    <property type="term" value="F:acyltransferase activity, transferring groups other than amino-acyl groups"/>
    <property type="evidence" value="ECO:0007669"/>
    <property type="project" value="InterPro"/>
</dbReference>
<dbReference type="SUPFAM" id="SSF56059">
    <property type="entry name" value="Glutathione synthetase ATP-binding domain-like"/>
    <property type="match status" value="1"/>
</dbReference>
<keyword evidence="2" id="KW-0808">Transferase</keyword>
<dbReference type="Gene3D" id="3.40.630.30">
    <property type="match status" value="1"/>
</dbReference>
<evidence type="ECO:0000313" key="2">
    <source>
        <dbReference type="EMBL" id="NMH91086.1"/>
    </source>
</evidence>
<dbReference type="GO" id="GO:0043758">
    <property type="term" value="F:acetate-CoA ligase (ADP-forming) activity"/>
    <property type="evidence" value="ECO:0007669"/>
    <property type="project" value="InterPro"/>
</dbReference>
<sequence length="905" mass="94525">MSVAERRDRSRPETGRVDARPVRALLADGTVVRMRELAGADAPLIGALYRGLPPYDRYLRFFSAGVSPSADALVPRAGPGSVSVGAFHGEELIGVAQCVAVGDGSVAEVALAVAHPQQAHGVGTLLLEHLASRARRRGVRRFVAEVLAENTPVRRVLTDIGLRTRMHAEDGCLHVELGLDPDEGYLAALAEREERAEIASLTAVLAPRSVVVVGASRRPDSVGHAVLAGIVAAGFTGRLEAVNPHAAQVSGVACYRSVTELLEPPDLAVLCVPAAAVPQVAEECGRRGARALLVITSGLSTDPPLATGLIDAVRRFDMRLVGPNCLGIANTDPAVRLDAGFAGTAPVGDVGLVTQSGGVAIAVQDELRRLGAGVSTMVSTGDKYDVSGNDLLLWWHGDLRTRTAVLYLESFGNPRKFSRLARRLAERIPVLTLRSGSSEAGQRAAASHTAATATPRVTRDALFRQAGVLAVDRLDQLSELIATLSWQPLPAGHRVAVISNAGGAGVLAADACTSAGLVVPPLAERTRQALRRPLPAHAATGNPVDTSAAATPEMFAAAVTALLASSDVDAVVALTVPTALADPFPGIARAANEALTGDSDKPLLAVRLAQAEHLTALPGTRPGLRVPCFAEPAAAATSLAYAAERFRWLARPRSTDPALTDIDPIRAAGVVTGFLDGHPDGGWLEPEQVQDVLEAFRLPILRGVVVEGTDDAVAAFSRAGRPVALKAVADDVLHKAAAGGVRLGLDSADAVRQAAEDLVDRFGTRLRGLLVQPMASPGVELLVGVTNDPAFGPLVAVGLGGTITDLAVDRTHRLAPLSDADAEEMLGEFHAGERLFDPRHVPAVNRSAVRDVIVRVARLAELLTEVVELDLNPVVVGLNRCVTVDARIRLAPPPSGDPALRALRI</sequence>
<dbReference type="Gene3D" id="3.30.1490.20">
    <property type="entry name" value="ATP-grasp fold, A domain"/>
    <property type="match status" value="1"/>
</dbReference>
<dbReference type="RefSeq" id="WP_169410781.1">
    <property type="nucleotide sequence ID" value="NZ_JAAXKZ010000012.1"/>
</dbReference>
<dbReference type="Pfam" id="PF00583">
    <property type="entry name" value="Acetyltransf_1"/>
    <property type="match status" value="1"/>
</dbReference>
<dbReference type="InterPro" id="IPR003781">
    <property type="entry name" value="CoA-bd"/>
</dbReference>
<organism evidence="2 3">
    <name type="scientific">Pseudonocardia bannensis</name>
    <dbReference type="NCBI Taxonomy" id="630973"/>
    <lineage>
        <taxon>Bacteria</taxon>
        <taxon>Bacillati</taxon>
        <taxon>Actinomycetota</taxon>
        <taxon>Actinomycetes</taxon>
        <taxon>Pseudonocardiales</taxon>
        <taxon>Pseudonocardiaceae</taxon>
        <taxon>Pseudonocardia</taxon>
    </lineage>
</organism>
<dbReference type="Gene3D" id="3.40.50.261">
    <property type="entry name" value="Succinyl-CoA synthetase domains"/>
    <property type="match status" value="2"/>
</dbReference>
<dbReference type="SUPFAM" id="SSF51735">
    <property type="entry name" value="NAD(P)-binding Rossmann-fold domains"/>
    <property type="match status" value="1"/>
</dbReference>
<dbReference type="Gene3D" id="3.40.50.720">
    <property type="entry name" value="NAD(P)-binding Rossmann-like Domain"/>
    <property type="match status" value="1"/>
</dbReference>
<proteinExistence type="predicted"/>
<protein>
    <submittedName>
        <fullName evidence="2">GNAT family N-acetyltransferase</fullName>
    </submittedName>
</protein>
<dbReference type="Pfam" id="PF13549">
    <property type="entry name" value="ATP-grasp_5"/>
    <property type="match status" value="1"/>
</dbReference>
<gene>
    <name evidence="2" type="ORF">HF519_05665</name>
</gene>
<dbReference type="InterPro" id="IPR043938">
    <property type="entry name" value="Ligase_CoA_dom"/>
</dbReference>
<keyword evidence="3" id="KW-1185">Reference proteome</keyword>
<evidence type="ECO:0000313" key="3">
    <source>
        <dbReference type="Proteomes" id="UP000586918"/>
    </source>
</evidence>
<dbReference type="InterPro" id="IPR016102">
    <property type="entry name" value="Succinyl-CoA_synth-like"/>
</dbReference>
<dbReference type="InterPro" id="IPR016181">
    <property type="entry name" value="Acyl_CoA_acyltransferase"/>
</dbReference>
<dbReference type="InterPro" id="IPR013815">
    <property type="entry name" value="ATP_grasp_subdomain_1"/>
</dbReference>
<dbReference type="Gene3D" id="3.30.470.20">
    <property type="entry name" value="ATP-grasp fold, B domain"/>
    <property type="match status" value="1"/>
</dbReference>
<dbReference type="InterPro" id="IPR032875">
    <property type="entry name" value="Succ_CoA_lig_flav_dom"/>
</dbReference>